<name>A0A7S0Q0P0_9EUKA</name>
<keyword evidence="1" id="KW-0472">Membrane</keyword>
<dbReference type="EMBL" id="HBEY01012705">
    <property type="protein sequence ID" value="CAD8602782.1"/>
    <property type="molecule type" value="Transcribed_RNA"/>
</dbReference>
<accession>A0A7S0Q0P0</accession>
<protein>
    <submittedName>
        <fullName evidence="2">Uncharacterized protein</fullName>
    </submittedName>
</protein>
<proteinExistence type="predicted"/>
<evidence type="ECO:0000256" key="1">
    <source>
        <dbReference type="SAM" id="Phobius"/>
    </source>
</evidence>
<feature type="transmembrane region" description="Helical" evidence="1">
    <location>
        <begin position="12"/>
        <end position="36"/>
    </location>
</feature>
<keyword evidence="1" id="KW-0812">Transmembrane</keyword>
<sequence length="107" mass="11573">MSTNPATPRRLVVIVFPSVVPTILSLAPHFCLRLIALPLLPDLSLSQPLPALRSAAGVAIHSHPFSAIRAIQLKIDGDTGRRPPAQSWVTLVVLRLLLSLLVARPHQ</sequence>
<dbReference type="AlphaFoldDB" id="A0A7S0Q0P0"/>
<evidence type="ECO:0000313" key="2">
    <source>
        <dbReference type="EMBL" id="CAD8602782.1"/>
    </source>
</evidence>
<organism evidence="2">
    <name type="scientific">Coccolithus braarudii</name>
    <dbReference type="NCBI Taxonomy" id="221442"/>
    <lineage>
        <taxon>Eukaryota</taxon>
        <taxon>Haptista</taxon>
        <taxon>Haptophyta</taxon>
        <taxon>Prymnesiophyceae</taxon>
        <taxon>Coccolithales</taxon>
        <taxon>Coccolithaceae</taxon>
        <taxon>Coccolithus</taxon>
    </lineage>
</organism>
<gene>
    <name evidence="2" type="ORF">CPEL01642_LOCUS6115</name>
</gene>
<keyword evidence="1" id="KW-1133">Transmembrane helix</keyword>
<reference evidence="2" key="1">
    <citation type="submission" date="2021-01" db="EMBL/GenBank/DDBJ databases">
        <authorList>
            <person name="Corre E."/>
            <person name="Pelletier E."/>
            <person name="Niang G."/>
            <person name="Scheremetjew M."/>
            <person name="Finn R."/>
            <person name="Kale V."/>
            <person name="Holt S."/>
            <person name="Cochrane G."/>
            <person name="Meng A."/>
            <person name="Brown T."/>
            <person name="Cohen L."/>
        </authorList>
    </citation>
    <scope>NUCLEOTIDE SEQUENCE</scope>
    <source>
        <strain evidence="2">PLY182g</strain>
    </source>
</reference>